<dbReference type="CDD" id="cd00093">
    <property type="entry name" value="HTH_XRE"/>
    <property type="match status" value="1"/>
</dbReference>
<dbReference type="Proteomes" id="UP001252875">
    <property type="component" value="Unassembled WGS sequence"/>
</dbReference>
<gene>
    <name evidence="4" type="ORF">P7D85_16725</name>
</gene>
<feature type="transmembrane region" description="Helical" evidence="2">
    <location>
        <begin position="131"/>
        <end position="151"/>
    </location>
</feature>
<proteinExistence type="predicted"/>
<dbReference type="PANTHER" id="PTHR46558">
    <property type="entry name" value="TRACRIPTIONAL REGULATORY PROTEIN-RELATED-RELATED"/>
    <property type="match status" value="1"/>
</dbReference>
<keyword evidence="2" id="KW-0812">Transmembrane</keyword>
<dbReference type="InterPro" id="IPR001387">
    <property type="entry name" value="Cro/C1-type_HTH"/>
</dbReference>
<evidence type="ECO:0000313" key="5">
    <source>
        <dbReference type="Proteomes" id="UP001252875"/>
    </source>
</evidence>
<feature type="domain" description="HTH cro/C1-type" evidence="3">
    <location>
        <begin position="7"/>
        <end position="61"/>
    </location>
</feature>
<evidence type="ECO:0000256" key="2">
    <source>
        <dbReference type="SAM" id="Phobius"/>
    </source>
</evidence>
<dbReference type="Gene3D" id="1.10.260.40">
    <property type="entry name" value="lambda repressor-like DNA-binding domains"/>
    <property type="match status" value="1"/>
</dbReference>
<keyword evidence="5" id="KW-1185">Reference proteome</keyword>
<evidence type="ECO:0000313" key="4">
    <source>
        <dbReference type="EMBL" id="MDT2601435.1"/>
    </source>
</evidence>
<sequence>MEIGKTIRSKREELKMTQQQLADQIYVTRQTISKWELGKSEPDAISKKSLEKVLAVQFVEASSSKKEKEEDFLRKIKWFLGLVVFGIVFLPLRVLWVMIRRNWKQPWNRFALLPAVLAFSLWYLHSLKDNVFYLFLALIMIAYFSTSAYFFSDQRAIGEN</sequence>
<evidence type="ECO:0000259" key="3">
    <source>
        <dbReference type="PROSITE" id="PS50943"/>
    </source>
</evidence>
<dbReference type="Pfam" id="PF01381">
    <property type="entry name" value="HTH_3"/>
    <property type="match status" value="1"/>
</dbReference>
<dbReference type="InterPro" id="IPR010982">
    <property type="entry name" value="Lambda_DNA-bd_dom_sf"/>
</dbReference>
<dbReference type="RefSeq" id="WP_206918462.1">
    <property type="nucleotide sequence ID" value="NZ_JAFLVV010000017.1"/>
</dbReference>
<reference evidence="4 5" key="1">
    <citation type="submission" date="2023-03" db="EMBL/GenBank/DDBJ databases">
        <authorList>
            <person name="Shen W."/>
            <person name="Cai J."/>
        </authorList>
    </citation>
    <scope>NUCLEOTIDE SEQUENCE [LARGE SCALE GENOMIC DNA]</scope>
    <source>
        <strain evidence="4 5">D6-4</strain>
    </source>
</reference>
<dbReference type="PANTHER" id="PTHR46558:SF11">
    <property type="entry name" value="HTH-TYPE TRANSCRIPTIONAL REGULATOR XRE"/>
    <property type="match status" value="1"/>
</dbReference>
<dbReference type="SUPFAM" id="SSF47413">
    <property type="entry name" value="lambda repressor-like DNA-binding domains"/>
    <property type="match status" value="1"/>
</dbReference>
<dbReference type="SMART" id="SM00530">
    <property type="entry name" value="HTH_XRE"/>
    <property type="match status" value="1"/>
</dbReference>
<name>A0ABU3F2T0_9ENTE</name>
<feature type="transmembrane region" description="Helical" evidence="2">
    <location>
        <begin position="76"/>
        <end position="95"/>
    </location>
</feature>
<organism evidence="4 5">
    <name type="scientific">Enterococcus hulanensis</name>
    <dbReference type="NCBI Taxonomy" id="2559929"/>
    <lineage>
        <taxon>Bacteria</taxon>
        <taxon>Bacillati</taxon>
        <taxon>Bacillota</taxon>
        <taxon>Bacilli</taxon>
        <taxon>Lactobacillales</taxon>
        <taxon>Enterococcaceae</taxon>
        <taxon>Enterococcus</taxon>
    </lineage>
</organism>
<feature type="transmembrane region" description="Helical" evidence="2">
    <location>
        <begin position="107"/>
        <end position="125"/>
    </location>
</feature>
<accession>A0ABU3F2T0</accession>
<keyword evidence="2" id="KW-1133">Transmembrane helix</keyword>
<dbReference type="PROSITE" id="PS50943">
    <property type="entry name" value="HTH_CROC1"/>
    <property type="match status" value="1"/>
</dbReference>
<dbReference type="EMBL" id="JARPYI010000011">
    <property type="protein sequence ID" value="MDT2601435.1"/>
    <property type="molecule type" value="Genomic_DNA"/>
</dbReference>
<keyword evidence="2" id="KW-0472">Membrane</keyword>
<evidence type="ECO:0000256" key="1">
    <source>
        <dbReference type="ARBA" id="ARBA00023125"/>
    </source>
</evidence>
<protein>
    <submittedName>
        <fullName evidence="4">Helix-turn-helix domain-containing protein</fullName>
    </submittedName>
</protein>
<keyword evidence="1" id="KW-0238">DNA-binding</keyword>
<comment type="caution">
    <text evidence="4">The sequence shown here is derived from an EMBL/GenBank/DDBJ whole genome shotgun (WGS) entry which is preliminary data.</text>
</comment>